<accession>A0A853GDQ4</accession>
<keyword evidence="1" id="KW-0472">Membrane</keyword>
<evidence type="ECO:0000313" key="3">
    <source>
        <dbReference type="Proteomes" id="UP000525329"/>
    </source>
</evidence>
<dbReference type="Proteomes" id="UP000525329">
    <property type="component" value="Unassembled WGS sequence"/>
</dbReference>
<protein>
    <submittedName>
        <fullName evidence="2">DUF2909 domain-containing protein</fullName>
    </submittedName>
</protein>
<evidence type="ECO:0000256" key="1">
    <source>
        <dbReference type="SAM" id="Phobius"/>
    </source>
</evidence>
<reference evidence="2 3" key="1">
    <citation type="submission" date="2020-05" db="EMBL/GenBank/DDBJ databases">
        <title>Horizontal transmission and recombination maintain forever young bacterial symbiont genomes.</title>
        <authorList>
            <person name="Russell S.L."/>
            <person name="Pepper-Tunick E."/>
            <person name="Svedberg J."/>
            <person name="Byrne A."/>
            <person name="Ruelas Castillo J."/>
            <person name="Vollmers C."/>
            <person name="Beinart R.A."/>
            <person name="Corbett-Detig R."/>
        </authorList>
    </citation>
    <scope>NUCLEOTIDE SEQUENCE [LARGE SCALE GENOMIC DNA]</scope>
    <source>
        <strain evidence="2">Monterey_2004</strain>
    </source>
</reference>
<evidence type="ECO:0000313" key="2">
    <source>
        <dbReference type="EMBL" id="NYT52641.1"/>
    </source>
</evidence>
<keyword evidence="1" id="KW-0812">Transmembrane</keyword>
<proteinExistence type="predicted"/>
<dbReference type="AlphaFoldDB" id="A0A853GDQ4"/>
<keyword evidence="1" id="KW-1133">Transmembrane helix</keyword>
<feature type="transmembrane region" description="Helical" evidence="1">
    <location>
        <begin position="39"/>
        <end position="59"/>
    </location>
</feature>
<name>A0A853GDQ4_9GAMM</name>
<organism evidence="2 3">
    <name type="scientific">Candidatus Vesicomyosocius endoextente</name>
    <dbReference type="NCBI Taxonomy" id="2738853"/>
    <lineage>
        <taxon>Bacteria</taxon>
        <taxon>Pseudomonadati</taxon>
        <taxon>Pseudomonadota</taxon>
        <taxon>Gammaproteobacteria</taxon>
        <taxon>Candidatus Pseudothioglobaceae</taxon>
        <taxon>Candidatus Vesicomyidisocius</taxon>
    </lineage>
</organism>
<dbReference type="EMBL" id="JACCHU010000002">
    <property type="protein sequence ID" value="NYT52641.1"/>
    <property type="molecule type" value="Genomic_DNA"/>
</dbReference>
<gene>
    <name evidence="2" type="ORF">H0A74_03625</name>
</gene>
<comment type="caution">
    <text evidence="2">The sequence shown here is derived from an EMBL/GenBank/DDBJ whole genome shotgun (WGS) entry which is preliminary data.</text>
</comment>
<sequence length="75" mass="8279">MTQIIIIIIIIAILIALSIGLLGMLKGGKAGSNKMFKSLVIRVALSLSLFIIVMFSAYMDWIEPNVIMMDAFSFQ</sequence>
<dbReference type="InterPro" id="IPR021313">
    <property type="entry name" value="DUF2909"/>
</dbReference>
<feature type="transmembrane region" description="Helical" evidence="1">
    <location>
        <begin position="6"/>
        <end position="27"/>
    </location>
</feature>
<dbReference type="Pfam" id="PF11137">
    <property type="entry name" value="DUF2909"/>
    <property type="match status" value="1"/>
</dbReference>